<dbReference type="GO" id="GO:0016020">
    <property type="term" value="C:membrane"/>
    <property type="evidence" value="ECO:0007669"/>
    <property type="project" value="UniProtKB-SubCell"/>
</dbReference>
<gene>
    <name evidence="9" type="ORF">GLIP_3420</name>
</gene>
<dbReference type="Pfam" id="PF11412">
    <property type="entry name" value="DsbD_N"/>
    <property type="match status" value="1"/>
</dbReference>
<dbReference type="InterPro" id="IPR003834">
    <property type="entry name" value="Cyt_c_assmbl_TM_dom"/>
</dbReference>
<dbReference type="AlphaFoldDB" id="K6X5Y9"/>
<feature type="domain" description="Cytochrome C biogenesis protein transmembrane" evidence="7">
    <location>
        <begin position="310"/>
        <end position="515"/>
    </location>
</feature>
<feature type="transmembrane region" description="Helical" evidence="6">
    <location>
        <begin position="498"/>
        <end position="519"/>
    </location>
</feature>
<evidence type="ECO:0000259" key="7">
    <source>
        <dbReference type="Pfam" id="PF02683"/>
    </source>
</evidence>
<accession>K6X5Y9</accession>
<evidence type="ECO:0000259" key="8">
    <source>
        <dbReference type="Pfam" id="PF11412"/>
    </source>
</evidence>
<dbReference type="STRING" id="1127673.GLIP_3420"/>
<comment type="subcellular location">
    <subcellularLocation>
        <location evidence="1">Membrane</location>
        <topology evidence="1">Multi-pass membrane protein</topology>
    </subcellularLocation>
</comment>
<dbReference type="InterPro" id="IPR028250">
    <property type="entry name" value="DsbDN"/>
</dbReference>
<dbReference type="InterPro" id="IPR036249">
    <property type="entry name" value="Thioredoxin-like_sf"/>
</dbReference>
<dbReference type="Gene3D" id="3.40.30.10">
    <property type="entry name" value="Glutaredoxin"/>
    <property type="match status" value="1"/>
</dbReference>
<evidence type="ECO:0000256" key="6">
    <source>
        <dbReference type="SAM" id="Phobius"/>
    </source>
</evidence>
<dbReference type="GO" id="GO:0045454">
    <property type="term" value="P:cell redox homeostasis"/>
    <property type="evidence" value="ECO:0007669"/>
    <property type="project" value="TreeGrafter"/>
</dbReference>
<dbReference type="eggNOG" id="COG4233">
    <property type="taxonomic scope" value="Bacteria"/>
</dbReference>
<dbReference type="Pfam" id="PF02683">
    <property type="entry name" value="DsbD_TM"/>
    <property type="match status" value="1"/>
</dbReference>
<dbReference type="Pfam" id="PF13899">
    <property type="entry name" value="Thioredoxin_7"/>
    <property type="match status" value="1"/>
</dbReference>
<feature type="transmembrane region" description="Helical" evidence="6">
    <location>
        <begin position="462"/>
        <end position="486"/>
    </location>
</feature>
<evidence type="ECO:0000313" key="9">
    <source>
        <dbReference type="EMBL" id="GAC16034.1"/>
    </source>
</evidence>
<protein>
    <submittedName>
        <fullName evidence="9">Thiol-disulfide interchange protein DsbD homolog</fullName>
    </submittedName>
</protein>
<keyword evidence="2 6" id="KW-0812">Transmembrane</keyword>
<evidence type="ECO:0000256" key="4">
    <source>
        <dbReference type="ARBA" id="ARBA00022989"/>
    </source>
</evidence>
<feature type="transmembrane region" description="Helical" evidence="6">
    <location>
        <begin position="392"/>
        <end position="412"/>
    </location>
</feature>
<dbReference type="CDD" id="cd02953">
    <property type="entry name" value="DsbDgamma"/>
    <property type="match status" value="1"/>
</dbReference>
<feature type="transmembrane region" description="Helical" evidence="6">
    <location>
        <begin position="433"/>
        <end position="456"/>
    </location>
</feature>
<reference evidence="9 10" key="1">
    <citation type="journal article" date="2017" name="Antonie Van Leeuwenhoek">
        <title>Rhizobium rhizosphaerae sp. nov., a novel species isolated from rice rhizosphere.</title>
        <authorList>
            <person name="Zhao J.J."/>
            <person name="Zhang J."/>
            <person name="Zhang R.J."/>
            <person name="Zhang C.W."/>
            <person name="Yin H.Q."/>
            <person name="Zhang X.X."/>
        </authorList>
    </citation>
    <scope>NUCLEOTIDE SEQUENCE [LARGE SCALE GENOMIC DNA]</scope>
    <source>
        <strain evidence="9 10">E3</strain>
    </source>
</reference>
<evidence type="ECO:0000256" key="2">
    <source>
        <dbReference type="ARBA" id="ARBA00022692"/>
    </source>
</evidence>
<sequence length="697" mass="77167">MLKHLLFNAYNFQNMKRTKLGLRRGYRISLWLFVFVLFSPSSWGQETAQGDHVNVRWLAPTTFASGQTQYIGFYFEVDPEWHVYWRNAGDSGAAPRFDSTVQGAQIGQIQWPFPQRLPVAHLTNLGYEGNVAYLLPVTPDNDADTVSLSVSLEWLVCKIDCIPGFGQMSLSRPVTENVQWQAHDKEIQQHFVSRLPQSATQSPWKVQSLAYAKPSGTHITLTLMADADETSTPRVFPLSGDLISATEPQLQRDAQQLKLTFALMPGAQLVQQTDFVITDGSQAWHLANVPIIKSQGNDNSFDSPETQSIWVLLLAAFAGGIILNLMPCLFPVLSIKLFGLMQAQSSTRVYEGLAYTAGVLVTFAALGGLLLLLRASGSAIGWGFQLQSAPVVLSLILLFWLMALSFSGFFDFGHRLMNLAGSHRSGAFVTGMLAVFVATPCTGPFMGVALGAAAVLPAMSALMLFLALGAGLAAPFLLLCLWPWLLTRLPRPGAWMETLRQFLAFPLYATVIWLLWVLGKLVGDAGWVIGCLLMLSIVFAIWIASKTKRLGKWTAIAIALFVLIYSFVSIQVENNSATTVAKTDRWHAFDPVKIEEALQQEKAVFVDYTAAWCITCQVNKKLVLENESVLKLFDRNDVLLIRADWTHHDPAITESLSQFGRNSVPVYAWYAKGTNNAELLPQILTVPMIENLFEESH</sequence>
<feature type="transmembrane region" description="Helical" evidence="6">
    <location>
        <begin position="525"/>
        <end position="543"/>
    </location>
</feature>
<dbReference type="SUPFAM" id="SSF52833">
    <property type="entry name" value="Thioredoxin-like"/>
    <property type="match status" value="1"/>
</dbReference>
<keyword evidence="10" id="KW-1185">Reference proteome</keyword>
<feature type="transmembrane region" description="Helical" evidence="6">
    <location>
        <begin position="353"/>
        <end position="372"/>
    </location>
</feature>
<dbReference type="PANTHER" id="PTHR32234:SF3">
    <property type="entry name" value="SUPPRESSION OF COPPER SENSITIVITY PROTEIN"/>
    <property type="match status" value="1"/>
</dbReference>
<keyword evidence="3" id="KW-0201">Cytochrome c-type biogenesis</keyword>
<dbReference type="InterPro" id="IPR035671">
    <property type="entry name" value="DsbD_gamma"/>
</dbReference>
<dbReference type="PANTHER" id="PTHR32234">
    <property type="entry name" value="THIOL:DISULFIDE INTERCHANGE PROTEIN DSBD"/>
    <property type="match status" value="1"/>
</dbReference>
<keyword evidence="5 6" id="KW-0472">Membrane</keyword>
<dbReference type="GO" id="GO:0015035">
    <property type="term" value="F:protein-disulfide reductase activity"/>
    <property type="evidence" value="ECO:0007669"/>
    <property type="project" value="TreeGrafter"/>
</dbReference>
<proteinExistence type="predicted"/>
<dbReference type="GO" id="GO:0017004">
    <property type="term" value="P:cytochrome complex assembly"/>
    <property type="evidence" value="ECO:0007669"/>
    <property type="project" value="UniProtKB-KW"/>
</dbReference>
<organism evidence="9 10">
    <name type="scientific">Aliiglaciecola lipolytica E3</name>
    <dbReference type="NCBI Taxonomy" id="1127673"/>
    <lineage>
        <taxon>Bacteria</taxon>
        <taxon>Pseudomonadati</taxon>
        <taxon>Pseudomonadota</taxon>
        <taxon>Gammaproteobacteria</taxon>
        <taxon>Alteromonadales</taxon>
        <taxon>Alteromonadaceae</taxon>
        <taxon>Aliiglaciecola</taxon>
    </lineage>
</organism>
<dbReference type="Proteomes" id="UP000006334">
    <property type="component" value="Unassembled WGS sequence"/>
</dbReference>
<name>K6X5Y9_9ALTE</name>
<evidence type="ECO:0000256" key="5">
    <source>
        <dbReference type="ARBA" id="ARBA00023136"/>
    </source>
</evidence>
<evidence type="ECO:0000313" key="10">
    <source>
        <dbReference type="Proteomes" id="UP000006334"/>
    </source>
</evidence>
<feature type="transmembrane region" description="Helical" evidence="6">
    <location>
        <begin position="550"/>
        <end position="568"/>
    </location>
</feature>
<evidence type="ECO:0000256" key="1">
    <source>
        <dbReference type="ARBA" id="ARBA00004141"/>
    </source>
</evidence>
<keyword evidence="4 6" id="KW-1133">Transmembrane helix</keyword>
<evidence type="ECO:0000256" key="3">
    <source>
        <dbReference type="ARBA" id="ARBA00022748"/>
    </source>
</evidence>
<feature type="domain" description="Thiol:disulfide interchange protein DsbD N-terminal" evidence="8">
    <location>
        <begin position="61"/>
        <end position="169"/>
    </location>
</feature>
<dbReference type="eggNOG" id="COG4232">
    <property type="taxonomic scope" value="Bacteria"/>
</dbReference>
<feature type="transmembrane region" description="Helical" evidence="6">
    <location>
        <begin position="309"/>
        <end position="333"/>
    </location>
</feature>
<comment type="caution">
    <text evidence="9">The sequence shown here is derived from an EMBL/GenBank/DDBJ whole genome shotgun (WGS) entry which is preliminary data.</text>
</comment>
<dbReference type="EMBL" id="BAEN01000065">
    <property type="protein sequence ID" value="GAC16034.1"/>
    <property type="molecule type" value="Genomic_DNA"/>
</dbReference>